<evidence type="ECO:0000256" key="6">
    <source>
        <dbReference type="ARBA" id="ARBA00022927"/>
    </source>
</evidence>
<comment type="similarity">
    <text evidence="2">Belongs to the oligopeptide OPT transporter (TC 2.A.67.1) family.</text>
</comment>
<dbReference type="Pfam" id="PF03169">
    <property type="entry name" value="OPT"/>
    <property type="match status" value="1"/>
</dbReference>
<keyword evidence="6" id="KW-0653">Protein transport</keyword>
<feature type="transmembrane region" description="Helical" evidence="9">
    <location>
        <begin position="647"/>
        <end position="670"/>
    </location>
</feature>
<feature type="transmembrane region" description="Helical" evidence="9">
    <location>
        <begin position="49"/>
        <end position="69"/>
    </location>
</feature>
<sequence length="747" mass="83515">MEEAKIPFLGYASEVDDEPGSIKEHEALIEEVKLTVPETDDPSIPTLTFRTWTLGITLCAFLSFVNQFFKFRTSPIAISAIAGQMASLYLGRAMAANLPDKTFLGVRINPGPFNIKEHVLITVFAHAGGNIKESTARAIETITLIKLPAFFNRDMPLTAAILFTVSTQILGYGWAGLLRKYLVEPAHMWWPATLVDVSLFRTLHEQEHTKGMSRMQFFVIAAVGSFAWYILPGYLFATITSLSWVCWAWKDSIAAHQIGSGLNGLGFMSISLDWATISAILGSPLSTPWPTILNVFIGFIFAAYVVVPAMYMANTYNTQRYPLISNKLYLPDGRRYKVSEVVAKDGLTLDLEKYNQYGPPHVSAFYAVLHWGLLFASLGATITHVILWHGKFIYQQYRTAPEKSKPSIHTKMMQKYNDIPSWWFWALLVGNTSVGIALVTLWPQIFQLPWWGVILGCLMSIFFTLPIGVLAATTNRFTGVGPLCDVLMGYMFPGFPIANVCFRMYSAESIAQGLAFLRDFKLGHYMKIPPRAMLAVQVSGAIVGGLVNLGCAYWMFNSIENLCEEAGPWSCPGTTNSFSVVSLWGLIGSSRLIGEMGEYKQLKWLILAGVLAPIPFWIISKSSKSKKIQDYSRQVNMPVLLGAANQWPPAIAVTYSSWFLTGFIFNFCIFKYHQRWWQKYNYILSAALDTGVAFAGPLIFFTLLNFNKTGPKWWGNPSQFIDNCPLAFCPIAKGINITDQYPFCPVH</sequence>
<dbReference type="EMBL" id="CM026422">
    <property type="protein sequence ID" value="KAG0588594.1"/>
    <property type="molecule type" value="Genomic_DNA"/>
</dbReference>
<feature type="transmembrane region" description="Helical" evidence="9">
    <location>
        <begin position="292"/>
        <end position="313"/>
    </location>
</feature>
<evidence type="ECO:0000256" key="1">
    <source>
        <dbReference type="ARBA" id="ARBA00004141"/>
    </source>
</evidence>
<feature type="transmembrane region" description="Helical" evidence="9">
    <location>
        <begin position="422"/>
        <end position="442"/>
    </location>
</feature>
<feature type="transmembrane region" description="Helical" evidence="9">
    <location>
        <begin position="265"/>
        <end position="285"/>
    </location>
</feature>
<proteinExistence type="inferred from homology"/>
<evidence type="ECO:0000256" key="2">
    <source>
        <dbReference type="ARBA" id="ARBA00005484"/>
    </source>
</evidence>
<evidence type="ECO:0000256" key="5">
    <source>
        <dbReference type="ARBA" id="ARBA00022856"/>
    </source>
</evidence>
<evidence type="ECO:0000256" key="8">
    <source>
        <dbReference type="ARBA" id="ARBA00023136"/>
    </source>
</evidence>
<feature type="transmembrane region" description="Helical" evidence="9">
    <location>
        <begin position="601"/>
        <end position="619"/>
    </location>
</feature>
<evidence type="ECO:0000313" key="10">
    <source>
        <dbReference type="EMBL" id="KAG0588594.1"/>
    </source>
</evidence>
<dbReference type="GO" id="GO:0035673">
    <property type="term" value="F:oligopeptide transmembrane transporter activity"/>
    <property type="evidence" value="ECO:0007669"/>
    <property type="project" value="InterPro"/>
</dbReference>
<protein>
    <submittedName>
        <fullName evidence="10">Uncharacterized protein</fullName>
    </submittedName>
</protein>
<evidence type="ECO:0000256" key="7">
    <source>
        <dbReference type="ARBA" id="ARBA00022989"/>
    </source>
</evidence>
<evidence type="ECO:0000313" key="11">
    <source>
        <dbReference type="Proteomes" id="UP000822688"/>
    </source>
</evidence>
<keyword evidence="3" id="KW-0813">Transport</keyword>
<feature type="transmembrane region" description="Helical" evidence="9">
    <location>
        <begin position="364"/>
        <end position="388"/>
    </location>
</feature>
<evidence type="ECO:0000256" key="4">
    <source>
        <dbReference type="ARBA" id="ARBA00022692"/>
    </source>
</evidence>
<accession>A0A8T0IXX5</accession>
<feature type="transmembrane region" description="Helical" evidence="9">
    <location>
        <begin position="76"/>
        <end position="95"/>
    </location>
</feature>
<comment type="caution">
    <text evidence="10">The sequence shown here is derived from an EMBL/GenBank/DDBJ whole genome shotgun (WGS) entry which is preliminary data.</text>
</comment>
<dbReference type="GO" id="GO:0015031">
    <property type="term" value="P:protein transport"/>
    <property type="evidence" value="ECO:0007669"/>
    <property type="project" value="UniProtKB-KW"/>
</dbReference>
<keyword evidence="8 9" id="KW-0472">Membrane</keyword>
<keyword evidence="7 9" id="KW-1133">Transmembrane helix</keyword>
<gene>
    <name evidence="10" type="ORF">KC19_2G254800</name>
</gene>
<dbReference type="NCBIfam" id="TIGR00727">
    <property type="entry name" value="ISP4_OPT"/>
    <property type="match status" value="1"/>
</dbReference>
<feature type="transmembrane region" description="Helical" evidence="9">
    <location>
        <begin position="682"/>
        <end position="704"/>
    </location>
</feature>
<dbReference type="InterPro" id="IPR004813">
    <property type="entry name" value="OPT"/>
</dbReference>
<evidence type="ECO:0000256" key="9">
    <source>
        <dbReference type="SAM" id="Phobius"/>
    </source>
</evidence>
<feature type="transmembrane region" description="Helical" evidence="9">
    <location>
        <begin position="448"/>
        <end position="472"/>
    </location>
</feature>
<comment type="subcellular location">
    <subcellularLocation>
        <location evidence="1">Membrane</location>
        <topology evidence="1">Multi-pass membrane protein</topology>
    </subcellularLocation>
</comment>
<feature type="transmembrane region" description="Helical" evidence="9">
    <location>
        <begin position="217"/>
        <end position="245"/>
    </location>
</feature>
<dbReference type="EMBL" id="CM026422">
    <property type="protein sequence ID" value="KAG0588595.1"/>
    <property type="molecule type" value="Genomic_DNA"/>
</dbReference>
<feature type="transmembrane region" description="Helical" evidence="9">
    <location>
        <begin position="157"/>
        <end position="178"/>
    </location>
</feature>
<keyword evidence="5" id="KW-0571">Peptide transport</keyword>
<dbReference type="InterPro" id="IPR004648">
    <property type="entry name" value="Oligpept_transpt"/>
</dbReference>
<dbReference type="PANTHER" id="PTHR22601">
    <property type="entry name" value="ISP4 LIKE PROTEIN"/>
    <property type="match status" value="1"/>
</dbReference>
<evidence type="ECO:0000256" key="3">
    <source>
        <dbReference type="ARBA" id="ARBA00022448"/>
    </source>
</evidence>
<keyword evidence="4 9" id="KW-0812">Transmembrane</keyword>
<dbReference type="GO" id="GO:0016020">
    <property type="term" value="C:membrane"/>
    <property type="evidence" value="ECO:0007669"/>
    <property type="project" value="UniProtKB-SubCell"/>
</dbReference>
<organism evidence="10 11">
    <name type="scientific">Ceratodon purpureus</name>
    <name type="common">Fire moss</name>
    <name type="synonym">Dicranum purpureum</name>
    <dbReference type="NCBI Taxonomy" id="3225"/>
    <lineage>
        <taxon>Eukaryota</taxon>
        <taxon>Viridiplantae</taxon>
        <taxon>Streptophyta</taxon>
        <taxon>Embryophyta</taxon>
        <taxon>Bryophyta</taxon>
        <taxon>Bryophytina</taxon>
        <taxon>Bryopsida</taxon>
        <taxon>Dicranidae</taxon>
        <taxon>Pseudoditrichales</taxon>
        <taxon>Ditrichaceae</taxon>
        <taxon>Ceratodon</taxon>
    </lineage>
</organism>
<feature type="transmembrane region" description="Helical" evidence="9">
    <location>
        <begin position="534"/>
        <end position="556"/>
    </location>
</feature>
<dbReference type="AlphaFoldDB" id="A0A8T0IXX5"/>
<feature type="transmembrane region" description="Helical" evidence="9">
    <location>
        <begin position="576"/>
        <end position="594"/>
    </location>
</feature>
<dbReference type="Proteomes" id="UP000822688">
    <property type="component" value="Chromosome 2"/>
</dbReference>
<reference evidence="10" key="1">
    <citation type="submission" date="2020-06" db="EMBL/GenBank/DDBJ databases">
        <title>WGS assembly of Ceratodon purpureus strain R40.</title>
        <authorList>
            <person name="Carey S.B."/>
            <person name="Jenkins J."/>
            <person name="Shu S."/>
            <person name="Lovell J.T."/>
            <person name="Sreedasyam A."/>
            <person name="Maumus F."/>
            <person name="Tiley G.P."/>
            <person name="Fernandez-Pozo N."/>
            <person name="Barry K."/>
            <person name="Chen C."/>
            <person name="Wang M."/>
            <person name="Lipzen A."/>
            <person name="Daum C."/>
            <person name="Saski C.A."/>
            <person name="Payton A.C."/>
            <person name="Mcbreen J.C."/>
            <person name="Conrad R.E."/>
            <person name="Kollar L.M."/>
            <person name="Olsson S."/>
            <person name="Huttunen S."/>
            <person name="Landis J.B."/>
            <person name="Wickett N.J."/>
            <person name="Johnson M.G."/>
            <person name="Rensing S.A."/>
            <person name="Grimwood J."/>
            <person name="Schmutz J."/>
            <person name="Mcdaniel S.F."/>
        </authorList>
    </citation>
    <scope>NUCLEOTIDE SEQUENCE</scope>
    <source>
        <strain evidence="10">R40</strain>
    </source>
</reference>
<keyword evidence="11" id="KW-1185">Reference proteome</keyword>
<dbReference type="NCBIfam" id="TIGR00728">
    <property type="entry name" value="OPT_sfam"/>
    <property type="match status" value="1"/>
</dbReference>
<name>A0A8T0IXX5_CERPU</name>